<name>A0A7W7CL86_9PSEU</name>
<keyword evidence="2" id="KW-1185">Reference proteome</keyword>
<evidence type="ECO:0000313" key="1">
    <source>
        <dbReference type="EMBL" id="MBB4681843.1"/>
    </source>
</evidence>
<evidence type="ECO:0000313" key="2">
    <source>
        <dbReference type="Proteomes" id="UP000533598"/>
    </source>
</evidence>
<sequence>MTNPDTSQYPALIQALNDSFRLAEESTKLLVDKFNAGLDNINNNPLIYLAPNFMTGLIVKVDELRGYVVKFLKAMQEFAKHHFPIVSLIQAGFDWLIMMQKPVSDMENQVQKYVDKNLHEWTGPAAKSYKEDVVSPQAKALSNAHLKADAISKWLIQVTQANIEFLSKYAEKIGELASKFVAALVTASTIVGALEALGKAGEFAGTLVKSAISVFADTAKYYGSAIGFMRDAVSIQNNLAAYPNGAWPQAVS</sequence>
<dbReference type="EMBL" id="JACHMH010000001">
    <property type="protein sequence ID" value="MBB4681843.1"/>
    <property type="molecule type" value="Genomic_DNA"/>
</dbReference>
<protein>
    <submittedName>
        <fullName evidence="1">Uncharacterized protein</fullName>
    </submittedName>
</protein>
<reference evidence="1 2" key="1">
    <citation type="submission" date="2020-08" db="EMBL/GenBank/DDBJ databases">
        <title>Sequencing the genomes of 1000 actinobacteria strains.</title>
        <authorList>
            <person name="Klenk H.-P."/>
        </authorList>
    </citation>
    <scope>NUCLEOTIDE SEQUENCE [LARGE SCALE GENOMIC DNA]</scope>
    <source>
        <strain evidence="1 2">DSM 44230</strain>
    </source>
</reference>
<dbReference type="AlphaFoldDB" id="A0A7W7CL86"/>
<gene>
    <name evidence="1" type="ORF">HNR67_007961</name>
</gene>
<accession>A0A7W7CL86</accession>
<dbReference type="RefSeq" id="WP_185008719.1">
    <property type="nucleotide sequence ID" value="NZ_BAAAUI010000084.1"/>
</dbReference>
<proteinExistence type="predicted"/>
<dbReference type="Proteomes" id="UP000533598">
    <property type="component" value="Unassembled WGS sequence"/>
</dbReference>
<organism evidence="1 2">
    <name type="scientific">Crossiella cryophila</name>
    <dbReference type="NCBI Taxonomy" id="43355"/>
    <lineage>
        <taxon>Bacteria</taxon>
        <taxon>Bacillati</taxon>
        <taxon>Actinomycetota</taxon>
        <taxon>Actinomycetes</taxon>
        <taxon>Pseudonocardiales</taxon>
        <taxon>Pseudonocardiaceae</taxon>
        <taxon>Crossiella</taxon>
    </lineage>
</organism>
<comment type="caution">
    <text evidence="1">The sequence shown here is derived from an EMBL/GenBank/DDBJ whole genome shotgun (WGS) entry which is preliminary data.</text>
</comment>